<evidence type="ECO:0000256" key="1">
    <source>
        <dbReference type="ARBA" id="ARBA00023002"/>
    </source>
</evidence>
<proteinExistence type="predicted"/>
<organism evidence="3 4">
    <name type="scientific">Prauserella halophila</name>
    <dbReference type="NCBI Taxonomy" id="185641"/>
    <lineage>
        <taxon>Bacteria</taxon>
        <taxon>Bacillati</taxon>
        <taxon>Actinomycetota</taxon>
        <taxon>Actinomycetes</taxon>
        <taxon>Pseudonocardiales</taxon>
        <taxon>Pseudonocardiaceae</taxon>
        <taxon>Prauserella</taxon>
    </lineage>
</organism>
<evidence type="ECO:0000313" key="3">
    <source>
        <dbReference type="EMBL" id="GAA1233752.1"/>
    </source>
</evidence>
<accession>A0ABN1W3A3</accession>
<evidence type="ECO:0000313" key="4">
    <source>
        <dbReference type="Proteomes" id="UP001500653"/>
    </source>
</evidence>
<reference evidence="3 4" key="1">
    <citation type="journal article" date="2019" name="Int. J. Syst. Evol. Microbiol.">
        <title>The Global Catalogue of Microorganisms (GCM) 10K type strain sequencing project: providing services to taxonomists for standard genome sequencing and annotation.</title>
        <authorList>
            <consortium name="The Broad Institute Genomics Platform"/>
            <consortium name="The Broad Institute Genome Sequencing Center for Infectious Disease"/>
            <person name="Wu L."/>
            <person name="Ma J."/>
        </authorList>
    </citation>
    <scope>NUCLEOTIDE SEQUENCE [LARGE SCALE GENOMIC DNA]</scope>
    <source>
        <strain evidence="3 4">JCM 13023</strain>
    </source>
</reference>
<dbReference type="SMART" id="SM00903">
    <property type="entry name" value="Flavin_Reduct"/>
    <property type="match status" value="1"/>
</dbReference>
<name>A0ABN1W3A3_9PSEU</name>
<sequence>MSDDVAADSAELAHAFVKACSRTATPVTIVTSADPSGGLGQTVSAFSRVSDDPPVLGVCIQQRSPINDVIAAGEEFNVSVLAAGQERVADTFAGREAPGRPRFSFLDEEWSGGRNGLPLLDGAAVAFECGLLGVQDVGTHFLYLGRVLRARHADAEPLVHLRGAYRTLAGERHEIART</sequence>
<dbReference type="SUPFAM" id="SSF50475">
    <property type="entry name" value="FMN-binding split barrel"/>
    <property type="match status" value="1"/>
</dbReference>
<dbReference type="Pfam" id="PF01613">
    <property type="entry name" value="Flavin_Reduct"/>
    <property type="match status" value="1"/>
</dbReference>
<dbReference type="PANTHER" id="PTHR30466:SF1">
    <property type="entry name" value="FMN REDUCTASE (NADH) RUTF"/>
    <property type="match status" value="1"/>
</dbReference>
<dbReference type="EMBL" id="BAAALN010000005">
    <property type="protein sequence ID" value="GAA1233752.1"/>
    <property type="molecule type" value="Genomic_DNA"/>
</dbReference>
<keyword evidence="1" id="KW-0560">Oxidoreductase</keyword>
<gene>
    <name evidence="3" type="ORF">GCM10009676_16500</name>
</gene>
<dbReference type="Gene3D" id="2.30.110.10">
    <property type="entry name" value="Electron Transport, Fmn-binding Protein, Chain A"/>
    <property type="match status" value="1"/>
</dbReference>
<dbReference type="InterPro" id="IPR012349">
    <property type="entry name" value="Split_barrel_FMN-bd"/>
</dbReference>
<dbReference type="Proteomes" id="UP001500653">
    <property type="component" value="Unassembled WGS sequence"/>
</dbReference>
<evidence type="ECO:0000259" key="2">
    <source>
        <dbReference type="SMART" id="SM00903"/>
    </source>
</evidence>
<protein>
    <submittedName>
        <fullName evidence="3">Flavin reductase family protein</fullName>
    </submittedName>
</protein>
<keyword evidence="4" id="KW-1185">Reference proteome</keyword>
<dbReference type="InterPro" id="IPR002563">
    <property type="entry name" value="Flavin_Rdtase-like_dom"/>
</dbReference>
<dbReference type="InterPro" id="IPR050268">
    <property type="entry name" value="NADH-dep_flavin_reductase"/>
</dbReference>
<dbReference type="PANTHER" id="PTHR30466">
    <property type="entry name" value="FLAVIN REDUCTASE"/>
    <property type="match status" value="1"/>
</dbReference>
<dbReference type="RefSeq" id="WP_253863590.1">
    <property type="nucleotide sequence ID" value="NZ_BAAALN010000005.1"/>
</dbReference>
<feature type="domain" description="Flavin reductase like" evidence="2">
    <location>
        <begin position="20"/>
        <end position="167"/>
    </location>
</feature>
<comment type="caution">
    <text evidence="3">The sequence shown here is derived from an EMBL/GenBank/DDBJ whole genome shotgun (WGS) entry which is preliminary data.</text>
</comment>